<evidence type="ECO:0000256" key="5">
    <source>
        <dbReference type="SAM" id="SignalP"/>
    </source>
</evidence>
<dbReference type="InterPro" id="IPR001362">
    <property type="entry name" value="Glyco_hydro_32"/>
</dbReference>
<dbReference type="InParanoid" id="A0A077ZX90"/>
<dbReference type="PROSITE" id="PS00609">
    <property type="entry name" value="GLYCOSYL_HYDROL_F32"/>
    <property type="match status" value="1"/>
</dbReference>
<dbReference type="Pfam" id="PF00251">
    <property type="entry name" value="Glyco_hydro_32N"/>
    <property type="match status" value="1"/>
</dbReference>
<evidence type="ECO:0000256" key="4">
    <source>
        <dbReference type="RuleBase" id="RU362110"/>
    </source>
</evidence>
<dbReference type="GO" id="GO:0005737">
    <property type="term" value="C:cytoplasm"/>
    <property type="evidence" value="ECO:0007669"/>
    <property type="project" value="TreeGrafter"/>
</dbReference>
<dbReference type="InterPro" id="IPR023296">
    <property type="entry name" value="Glyco_hydro_beta-prop_sf"/>
</dbReference>
<sequence>MKLTTVSNSLAIISLISIGICSIKADDSPFDEKYRPQIHYTPAKNWINDPNGLFRDVDDRFHMFYQYNPQDKVWGHMSWGHAISDDLEHWEEQPVAVPEGDGVGIFSGSGVVDYNNTAGFQNSLLYPTQPAYVLIYTGNTNDEQNQNLAYSLDNGNTFIKYANNPVLRIPGEKNFRDPKVFWFGPQEKWVMVVSLSSQQKVAFYSSPNLKDWIKTGEFGISVQENIQWECPDLFFITCPLTGFQKWVLVVNVNPGGYQGGSGARYFLGSFDGLTFTMEDPTRTHDYIDYGSDFYAVTSYSTKLDRWNITRKLSFGWMSNWNYANALPTDPWKGQMSVPRELKLYIYTFFNKPYNETYKFFLSNTPNRDFGISKVSTDKVLNITDNKDNIATLNQKIKTFLEANNNPELLQIIVNFTKPVGDYDFGLNIRTNYKDVKTVVGVKRDNYLVLDRSASGNTLEIDSFKNQKDIKTEWDTYNEQWGKIEIILDRSSVEAFFFSWLSVTDLIFPDDASRGVELWASDVDKVGVAWMTITVLESAHQQQQKSHQTIQSQKSSKFLIEQ</sequence>
<dbReference type="GO" id="GO:0004575">
    <property type="term" value="F:sucrose alpha-glucosidase activity"/>
    <property type="evidence" value="ECO:0007669"/>
    <property type="project" value="TreeGrafter"/>
</dbReference>
<reference evidence="8 9" key="1">
    <citation type="submission" date="2014-06" db="EMBL/GenBank/DDBJ databases">
        <authorList>
            <person name="Swart Estienne"/>
        </authorList>
    </citation>
    <scope>NUCLEOTIDE SEQUENCE [LARGE SCALE GENOMIC DNA]</scope>
    <source>
        <strain evidence="8 9">130c</strain>
    </source>
</reference>
<evidence type="ECO:0000313" key="8">
    <source>
        <dbReference type="EMBL" id="CDW73151.1"/>
    </source>
</evidence>
<keyword evidence="2 4" id="KW-0378">Hydrolase</keyword>
<keyword evidence="3 4" id="KW-0326">Glycosidase</keyword>
<dbReference type="SMART" id="SM00640">
    <property type="entry name" value="Glyco_32"/>
    <property type="match status" value="1"/>
</dbReference>
<proteinExistence type="inferred from homology"/>
<keyword evidence="5" id="KW-0732">Signal</keyword>
<dbReference type="InterPro" id="IPR013320">
    <property type="entry name" value="ConA-like_dom_sf"/>
</dbReference>
<comment type="similarity">
    <text evidence="1 4">Belongs to the glycosyl hydrolase 32 family.</text>
</comment>
<evidence type="ECO:0000259" key="7">
    <source>
        <dbReference type="Pfam" id="PF08244"/>
    </source>
</evidence>
<dbReference type="SUPFAM" id="SSF49899">
    <property type="entry name" value="Concanavalin A-like lectins/glucanases"/>
    <property type="match status" value="1"/>
</dbReference>
<protein>
    <submittedName>
        <fullName evidence="8">Levanase</fullName>
    </submittedName>
</protein>
<feature type="domain" description="Glycosyl hydrolase family 32 N-terminal" evidence="6">
    <location>
        <begin position="39"/>
        <end position="343"/>
    </location>
</feature>
<feature type="chain" id="PRO_5001729138" evidence="5">
    <location>
        <begin position="26"/>
        <end position="561"/>
    </location>
</feature>
<dbReference type="Proteomes" id="UP000039865">
    <property type="component" value="Unassembled WGS sequence"/>
</dbReference>
<dbReference type="SUPFAM" id="SSF75005">
    <property type="entry name" value="Arabinanase/levansucrase/invertase"/>
    <property type="match status" value="1"/>
</dbReference>
<evidence type="ECO:0000313" key="9">
    <source>
        <dbReference type="Proteomes" id="UP000039865"/>
    </source>
</evidence>
<gene>
    <name evidence="8" type="primary">Contig1023.g1113</name>
    <name evidence="8" type="ORF">STYLEM_2127</name>
</gene>
<organism evidence="8 9">
    <name type="scientific">Stylonychia lemnae</name>
    <name type="common">Ciliate</name>
    <dbReference type="NCBI Taxonomy" id="5949"/>
    <lineage>
        <taxon>Eukaryota</taxon>
        <taxon>Sar</taxon>
        <taxon>Alveolata</taxon>
        <taxon>Ciliophora</taxon>
        <taxon>Intramacronucleata</taxon>
        <taxon>Spirotrichea</taxon>
        <taxon>Stichotrichia</taxon>
        <taxon>Sporadotrichida</taxon>
        <taxon>Oxytrichidae</taxon>
        <taxon>Stylonychinae</taxon>
        <taxon>Stylonychia</taxon>
    </lineage>
</organism>
<dbReference type="InterPro" id="IPR013148">
    <property type="entry name" value="Glyco_hydro_32_N"/>
</dbReference>
<evidence type="ECO:0000256" key="1">
    <source>
        <dbReference type="ARBA" id="ARBA00009902"/>
    </source>
</evidence>
<evidence type="ECO:0000256" key="2">
    <source>
        <dbReference type="ARBA" id="ARBA00022801"/>
    </source>
</evidence>
<accession>A0A077ZX90</accession>
<name>A0A077ZX90_STYLE</name>
<dbReference type="CDD" id="cd18622">
    <property type="entry name" value="GH32_Inu-like"/>
    <property type="match status" value="1"/>
</dbReference>
<evidence type="ECO:0000259" key="6">
    <source>
        <dbReference type="Pfam" id="PF00251"/>
    </source>
</evidence>
<keyword evidence="9" id="KW-1185">Reference proteome</keyword>
<dbReference type="AlphaFoldDB" id="A0A077ZX90"/>
<dbReference type="InterPro" id="IPR013189">
    <property type="entry name" value="Glyco_hydro_32_C"/>
</dbReference>
<dbReference type="PANTHER" id="PTHR42800">
    <property type="entry name" value="EXOINULINASE INUD (AFU_ORTHOLOGUE AFUA_5G00480)"/>
    <property type="match status" value="1"/>
</dbReference>
<dbReference type="GO" id="GO:0005987">
    <property type="term" value="P:sucrose catabolic process"/>
    <property type="evidence" value="ECO:0007669"/>
    <property type="project" value="TreeGrafter"/>
</dbReference>
<dbReference type="Gene3D" id="2.60.120.560">
    <property type="entry name" value="Exo-inulinase, domain 1"/>
    <property type="match status" value="1"/>
</dbReference>
<evidence type="ECO:0000256" key="3">
    <source>
        <dbReference type="ARBA" id="ARBA00023295"/>
    </source>
</evidence>
<dbReference type="EMBL" id="CCKQ01002056">
    <property type="protein sequence ID" value="CDW73151.1"/>
    <property type="molecule type" value="Genomic_DNA"/>
</dbReference>
<dbReference type="InterPro" id="IPR018053">
    <property type="entry name" value="Glyco_hydro_32_AS"/>
</dbReference>
<feature type="signal peptide" evidence="5">
    <location>
        <begin position="1"/>
        <end position="25"/>
    </location>
</feature>
<dbReference type="OrthoDB" id="2161736at2759"/>
<dbReference type="Pfam" id="PF08244">
    <property type="entry name" value="Glyco_hydro_32C"/>
    <property type="match status" value="1"/>
</dbReference>
<dbReference type="Gene3D" id="2.115.10.20">
    <property type="entry name" value="Glycosyl hydrolase domain, family 43"/>
    <property type="match status" value="1"/>
</dbReference>
<dbReference type="PANTHER" id="PTHR42800:SF1">
    <property type="entry name" value="EXOINULINASE INUD (AFU_ORTHOLOGUE AFUA_5G00480)"/>
    <property type="match status" value="1"/>
</dbReference>
<feature type="domain" description="Glycosyl hydrolase family 32 C-terminal" evidence="7">
    <location>
        <begin position="404"/>
        <end position="522"/>
    </location>
</feature>